<sequence>MLFAQDVALDSGWEYAWGDSPFDSNGVPLWAQENSNVEWLPIDYPANPQGRGAFENIWFRVTLPDVPLRDPVFYASSIDLLVEAYIDGKKIYQHGEFDHHGAGEFAGWPWHMIILPEDFAGKTLYFRVYSDYFSIGFWGEQKLSERVDVLSQVVKSSYSGIIVVGVSIFIALMACVFAIFRAQRWQFLSVGFFSLAAAGLMLGDTPVTKLIWNKPLMWDYIGAYAYFLLPIPMFMLLAEWLSKADLEVRHFQWLWKFHLVFLVVAGLGSLLGVVTVTQLYPVFDGIFIITLLMLIVSVLFVFHRVSVEQKVLILAYFGFCAVMLLDMAVAHAWISWISVPVSNGAIFFSVVIIGLSFNHYLSSQRRLTTLNASLESEVVIRTEQLIQLADKEKSRAEGLLFQQTKLELASDIILALESSRTLDVGIEKIGNAIAELCQPFSGVFSIAKDDGWQQVQCWGRDMAMFVPSETEVTKVQFDDEHGVFPFKIANQQGVVSYVALLQVRVTDEPNGYSVERFMKLVQRAVEKISITLANIALREELQRFSYEDMLTNLKNRRFFSEVMEYEIASAERNKEPLSLLICDIDHFKKFNDTYGHPAGDEALKALAGLLSGFFRQADIVCRLGGEEFVVIMPRARGGDCLRRAEELKIAVENTQILYEGQTLESVTISIGIASWPELTEDPQQLFQQADLALYEAKESGRNCIRMAKLN</sequence>
<dbReference type="Proteomes" id="UP001307608">
    <property type="component" value="Chromosome"/>
</dbReference>
<dbReference type="InterPro" id="IPR029787">
    <property type="entry name" value="Nucleotide_cyclase"/>
</dbReference>
<dbReference type="InterPro" id="IPR043128">
    <property type="entry name" value="Rev_trsase/Diguanyl_cyclase"/>
</dbReference>
<dbReference type="EMBL" id="AP027271">
    <property type="protein sequence ID" value="BDX02543.1"/>
    <property type="molecule type" value="Genomic_DNA"/>
</dbReference>
<dbReference type="SMART" id="SM00267">
    <property type="entry name" value="GGDEF"/>
    <property type="match status" value="1"/>
</dbReference>
<dbReference type="NCBIfam" id="TIGR00254">
    <property type="entry name" value="GGDEF"/>
    <property type="match status" value="1"/>
</dbReference>
<evidence type="ECO:0000256" key="3">
    <source>
        <dbReference type="SAM" id="Phobius"/>
    </source>
</evidence>
<dbReference type="PANTHER" id="PTHR45138">
    <property type="entry name" value="REGULATORY COMPONENTS OF SENSORY TRANSDUCTION SYSTEM"/>
    <property type="match status" value="1"/>
</dbReference>
<dbReference type="CDD" id="cd01949">
    <property type="entry name" value="GGDEF"/>
    <property type="match status" value="1"/>
</dbReference>
<dbReference type="PROSITE" id="PS50887">
    <property type="entry name" value="GGDEF"/>
    <property type="match status" value="1"/>
</dbReference>
<dbReference type="SUPFAM" id="SSF55073">
    <property type="entry name" value="Nucleotide cyclase"/>
    <property type="match status" value="1"/>
</dbReference>
<evidence type="ECO:0000313" key="5">
    <source>
        <dbReference type="EMBL" id="BDX02543.1"/>
    </source>
</evidence>
<name>A0ABM8FET2_9GAMM</name>
<feature type="transmembrane region" description="Helical" evidence="3">
    <location>
        <begin position="253"/>
        <end position="276"/>
    </location>
</feature>
<comment type="catalytic activity">
    <reaction evidence="2">
        <text>2 GTP = 3',3'-c-di-GMP + 2 diphosphate</text>
        <dbReference type="Rhea" id="RHEA:24898"/>
        <dbReference type="ChEBI" id="CHEBI:33019"/>
        <dbReference type="ChEBI" id="CHEBI:37565"/>
        <dbReference type="ChEBI" id="CHEBI:58805"/>
        <dbReference type="EC" id="2.7.7.65"/>
    </reaction>
</comment>
<dbReference type="InterPro" id="IPR050469">
    <property type="entry name" value="Diguanylate_Cyclase"/>
</dbReference>
<feature type="transmembrane region" description="Helical" evidence="3">
    <location>
        <begin position="158"/>
        <end position="180"/>
    </location>
</feature>
<evidence type="ECO:0000256" key="1">
    <source>
        <dbReference type="ARBA" id="ARBA00012528"/>
    </source>
</evidence>
<keyword evidence="3" id="KW-1133">Transmembrane helix</keyword>
<feature type="transmembrane region" description="Helical" evidence="3">
    <location>
        <begin position="282"/>
        <end position="302"/>
    </location>
</feature>
<keyword evidence="3" id="KW-0812">Transmembrane</keyword>
<dbReference type="Pfam" id="PF00990">
    <property type="entry name" value="GGDEF"/>
    <property type="match status" value="1"/>
</dbReference>
<reference evidence="5 6" key="1">
    <citation type="submission" date="2023-01" db="EMBL/GenBank/DDBJ databases">
        <title>Complete genome sequence of Marinomonas pontica strain 200518_36.</title>
        <authorList>
            <person name="Ueki S."/>
            <person name="Gajardo G."/>
            <person name="Maruyama F."/>
        </authorList>
    </citation>
    <scope>NUCLEOTIDE SEQUENCE [LARGE SCALE GENOMIC DNA]</scope>
    <source>
        <strain evidence="5 6">200518_36</strain>
    </source>
</reference>
<proteinExistence type="predicted"/>
<accession>A0ABM8FET2</accession>
<keyword evidence="6" id="KW-1185">Reference proteome</keyword>
<feature type="domain" description="GGDEF" evidence="4">
    <location>
        <begin position="575"/>
        <end position="709"/>
    </location>
</feature>
<evidence type="ECO:0000256" key="2">
    <source>
        <dbReference type="ARBA" id="ARBA00034247"/>
    </source>
</evidence>
<feature type="transmembrane region" description="Helical" evidence="3">
    <location>
        <begin position="340"/>
        <end position="361"/>
    </location>
</feature>
<evidence type="ECO:0000259" key="4">
    <source>
        <dbReference type="PROSITE" id="PS50887"/>
    </source>
</evidence>
<organism evidence="5 6">
    <name type="scientific">Marinomonas pontica</name>
    <dbReference type="NCBI Taxonomy" id="264739"/>
    <lineage>
        <taxon>Bacteria</taxon>
        <taxon>Pseudomonadati</taxon>
        <taxon>Pseudomonadota</taxon>
        <taxon>Gammaproteobacteria</taxon>
        <taxon>Oceanospirillales</taxon>
        <taxon>Oceanospirillaceae</taxon>
        <taxon>Marinomonas</taxon>
    </lineage>
</organism>
<dbReference type="EC" id="2.7.7.65" evidence="1"/>
<keyword evidence="3" id="KW-0472">Membrane</keyword>
<feature type="transmembrane region" description="Helical" evidence="3">
    <location>
        <begin position="314"/>
        <end position="334"/>
    </location>
</feature>
<dbReference type="PANTHER" id="PTHR45138:SF9">
    <property type="entry name" value="DIGUANYLATE CYCLASE DGCM-RELATED"/>
    <property type="match status" value="1"/>
</dbReference>
<gene>
    <name evidence="5" type="ORF">MACH16_12910</name>
</gene>
<protein>
    <recommendedName>
        <fullName evidence="1">diguanylate cyclase</fullName>
        <ecNumber evidence="1">2.7.7.65</ecNumber>
    </recommendedName>
</protein>
<feature type="transmembrane region" description="Helical" evidence="3">
    <location>
        <begin position="223"/>
        <end position="241"/>
    </location>
</feature>
<feature type="transmembrane region" description="Helical" evidence="3">
    <location>
        <begin position="187"/>
        <end position="203"/>
    </location>
</feature>
<dbReference type="InterPro" id="IPR000160">
    <property type="entry name" value="GGDEF_dom"/>
</dbReference>
<evidence type="ECO:0000313" key="6">
    <source>
        <dbReference type="Proteomes" id="UP001307608"/>
    </source>
</evidence>
<dbReference type="Gene3D" id="3.30.70.270">
    <property type="match status" value="1"/>
</dbReference>